<dbReference type="Proteomes" id="UP000662783">
    <property type="component" value="Chromosome"/>
</dbReference>
<keyword evidence="2" id="KW-1185">Reference proteome</keyword>
<protein>
    <recommendedName>
        <fullName evidence="3">DUF1311 domain-containing protein</fullName>
    </recommendedName>
</protein>
<evidence type="ECO:0000313" key="2">
    <source>
        <dbReference type="Proteomes" id="UP000662783"/>
    </source>
</evidence>
<reference evidence="1" key="1">
    <citation type="submission" date="2021-02" db="EMBL/GenBank/DDBJ databases">
        <title>Fulvivirga sp. S481 isolated from sea water.</title>
        <authorList>
            <person name="Bae S.S."/>
            <person name="Baek K."/>
        </authorList>
    </citation>
    <scope>NUCLEOTIDE SEQUENCE</scope>
    <source>
        <strain evidence="1">S481</strain>
    </source>
</reference>
<organism evidence="1 2">
    <name type="scientific">Fulvivirga lutea</name>
    <dbReference type="NCBI Taxonomy" id="2810512"/>
    <lineage>
        <taxon>Bacteria</taxon>
        <taxon>Pseudomonadati</taxon>
        <taxon>Bacteroidota</taxon>
        <taxon>Cytophagia</taxon>
        <taxon>Cytophagales</taxon>
        <taxon>Fulvivirgaceae</taxon>
        <taxon>Fulvivirga</taxon>
    </lineage>
</organism>
<dbReference type="AlphaFoldDB" id="A0A975A1D1"/>
<dbReference type="Gene3D" id="1.20.1270.180">
    <property type="match status" value="1"/>
</dbReference>
<dbReference type="EMBL" id="CP070608">
    <property type="protein sequence ID" value="QSE98319.1"/>
    <property type="molecule type" value="Genomic_DNA"/>
</dbReference>
<name>A0A975A1D1_9BACT</name>
<dbReference type="KEGG" id="fuv:JR347_04365"/>
<accession>A0A975A1D1</accession>
<gene>
    <name evidence="1" type="ORF">JR347_04365</name>
</gene>
<dbReference type="RefSeq" id="WP_205722834.1">
    <property type="nucleotide sequence ID" value="NZ_CP070608.1"/>
</dbReference>
<evidence type="ECO:0008006" key="3">
    <source>
        <dbReference type="Google" id="ProtNLM"/>
    </source>
</evidence>
<evidence type="ECO:0000313" key="1">
    <source>
        <dbReference type="EMBL" id="QSE98319.1"/>
    </source>
</evidence>
<proteinExistence type="predicted"/>
<sequence length="143" mass="17202">MKNLNFTATILLIVALFSCNEKKQNNSGEDIDYIAICEKFDEYAFEQKALLDEIRNKYQADKPFIRRFNEEQMSWIKYQDTRLRSLYSQDWDRYYRKQYGTPIFNGCKCKELIRLSIIRNEELRTYLEGPAENQQECPIQGRK</sequence>
<dbReference type="PROSITE" id="PS51257">
    <property type="entry name" value="PROKAR_LIPOPROTEIN"/>
    <property type="match status" value="1"/>
</dbReference>